<dbReference type="EnsemblPlants" id="HORVU.MOREX.r3.2HG0197620.1">
    <property type="protein sequence ID" value="HORVU.MOREX.r3.2HG0197620.1.CDS1"/>
    <property type="gene ID" value="HORVU.MOREX.r3.2HG0197620"/>
</dbReference>
<accession>A0A8I6XCU7</accession>
<proteinExistence type="predicted"/>
<dbReference type="PANTHER" id="PTHR35495:SF4">
    <property type="entry name" value="OS04G0624701 PROTEIN"/>
    <property type="match status" value="1"/>
</dbReference>
<dbReference type="Gramene" id="HORVU.MOREX.r2.2HG0164100.1">
    <property type="protein sequence ID" value="HORVU.MOREX.r2.2HG0164100.1.CDS.1"/>
    <property type="gene ID" value="HORVU.MOREX.r2.2HG0164100"/>
</dbReference>
<reference evidence="2" key="2">
    <citation type="submission" date="2020-10" db="EMBL/GenBank/DDBJ databases">
        <authorList>
            <person name="Scholz U."/>
            <person name="Mascher M."/>
            <person name="Fiebig A."/>
        </authorList>
    </citation>
    <scope>NUCLEOTIDE SEQUENCE [LARGE SCALE GENOMIC DNA]</scope>
    <source>
        <strain evidence="2">cv. Morex</strain>
    </source>
</reference>
<feature type="compositionally biased region" description="Pro residues" evidence="1">
    <location>
        <begin position="60"/>
        <end position="69"/>
    </location>
</feature>
<dbReference type="AlphaFoldDB" id="A0A8I6XCU7"/>
<dbReference type="Proteomes" id="UP000011116">
    <property type="component" value="Chromosome 2H"/>
</dbReference>
<name>A0A8I6XCU7_HORVV</name>
<evidence type="ECO:0000313" key="3">
    <source>
        <dbReference type="Proteomes" id="UP000011116"/>
    </source>
</evidence>
<dbReference type="Gramene" id="HORVU.MOREX.r3.2HG0197620.1">
    <property type="protein sequence ID" value="HORVU.MOREX.r3.2HG0197620.1.CDS1"/>
    <property type="gene ID" value="HORVU.MOREX.r3.2HG0197620"/>
</dbReference>
<feature type="region of interest" description="Disordered" evidence="1">
    <location>
        <begin position="43"/>
        <end position="76"/>
    </location>
</feature>
<reference evidence="2" key="3">
    <citation type="submission" date="2022-01" db="UniProtKB">
        <authorList>
            <consortium name="EnsemblPlants"/>
        </authorList>
    </citation>
    <scope>IDENTIFICATION</scope>
    <source>
        <strain evidence="2">subsp. vulgare</strain>
    </source>
</reference>
<organism evidence="2 3">
    <name type="scientific">Hordeum vulgare subsp. vulgare</name>
    <name type="common">Domesticated barley</name>
    <dbReference type="NCBI Taxonomy" id="112509"/>
    <lineage>
        <taxon>Eukaryota</taxon>
        <taxon>Viridiplantae</taxon>
        <taxon>Streptophyta</taxon>
        <taxon>Embryophyta</taxon>
        <taxon>Tracheophyta</taxon>
        <taxon>Spermatophyta</taxon>
        <taxon>Magnoliopsida</taxon>
        <taxon>Liliopsida</taxon>
        <taxon>Poales</taxon>
        <taxon>Poaceae</taxon>
        <taxon>BOP clade</taxon>
        <taxon>Pooideae</taxon>
        <taxon>Triticodae</taxon>
        <taxon>Triticeae</taxon>
        <taxon>Hordeinae</taxon>
        <taxon>Hordeum</taxon>
    </lineage>
</organism>
<sequence length="128" mass="13798">MAATQKPQSPFVAAAADEHLLRPGTLVRLRFLRPGALARLRDARLRRQKRNSSRLVLASPQPPPSPRPALAPAAAVGGESGPFMPNFVTGSRLLAPRCPQRKKLMAGKVVALFFPPMPSQGLPFEAVM</sequence>
<protein>
    <submittedName>
        <fullName evidence="2">Uncharacterized protein</fullName>
    </submittedName>
</protein>
<keyword evidence="3" id="KW-1185">Reference proteome</keyword>
<evidence type="ECO:0000256" key="1">
    <source>
        <dbReference type="SAM" id="MobiDB-lite"/>
    </source>
</evidence>
<evidence type="ECO:0000313" key="2">
    <source>
        <dbReference type="EnsemblPlants" id="HORVU.MOREX.r3.2HG0197620.1.CDS1"/>
    </source>
</evidence>
<dbReference type="PANTHER" id="PTHR35495">
    <property type="entry name" value="OS06G0679600 PROTEIN"/>
    <property type="match status" value="1"/>
</dbReference>
<reference evidence="3" key="1">
    <citation type="journal article" date="2012" name="Nature">
        <title>A physical, genetic and functional sequence assembly of the barley genome.</title>
        <authorList>
            <consortium name="The International Barley Genome Sequencing Consortium"/>
            <person name="Mayer K.F."/>
            <person name="Waugh R."/>
            <person name="Brown J.W."/>
            <person name="Schulman A."/>
            <person name="Langridge P."/>
            <person name="Platzer M."/>
            <person name="Fincher G.B."/>
            <person name="Muehlbauer G.J."/>
            <person name="Sato K."/>
            <person name="Close T.J."/>
            <person name="Wise R.P."/>
            <person name="Stein N."/>
        </authorList>
    </citation>
    <scope>NUCLEOTIDE SEQUENCE [LARGE SCALE GENOMIC DNA]</scope>
    <source>
        <strain evidence="3">cv. Morex</strain>
    </source>
</reference>